<protein>
    <submittedName>
        <fullName evidence="1">Uncharacterized protein</fullName>
    </submittedName>
</protein>
<reference evidence="1" key="1">
    <citation type="submission" date="2014-09" db="EMBL/GenBank/DDBJ databases">
        <authorList>
            <person name="Magalhaes I.L.F."/>
            <person name="Oliveira U."/>
            <person name="Santos F.R."/>
            <person name="Vidigal T.H.D.A."/>
            <person name="Brescovit A.D."/>
            <person name="Santos A.J."/>
        </authorList>
    </citation>
    <scope>NUCLEOTIDE SEQUENCE</scope>
    <source>
        <tissue evidence="1">Shoot tissue taken approximately 20 cm above the soil surface</tissue>
    </source>
</reference>
<accession>A0A0A8Y3G8</accession>
<reference evidence="1" key="2">
    <citation type="journal article" date="2015" name="Data Brief">
        <title>Shoot transcriptome of the giant reed, Arundo donax.</title>
        <authorList>
            <person name="Barrero R.A."/>
            <person name="Guerrero F.D."/>
            <person name="Moolhuijzen P."/>
            <person name="Goolsby J.A."/>
            <person name="Tidwell J."/>
            <person name="Bellgard S.E."/>
            <person name="Bellgard M.I."/>
        </authorList>
    </citation>
    <scope>NUCLEOTIDE SEQUENCE</scope>
    <source>
        <tissue evidence="1">Shoot tissue taken approximately 20 cm above the soil surface</tissue>
    </source>
</reference>
<dbReference type="EMBL" id="GBRH01277049">
    <property type="protein sequence ID" value="JAD20846.1"/>
    <property type="molecule type" value="Transcribed_RNA"/>
</dbReference>
<sequence length="26" mass="3022">MQPHLQYISISALQTEQTELMLCLMV</sequence>
<name>A0A0A8Y3G8_ARUDO</name>
<organism evidence="1">
    <name type="scientific">Arundo donax</name>
    <name type="common">Giant reed</name>
    <name type="synonym">Donax arundinaceus</name>
    <dbReference type="NCBI Taxonomy" id="35708"/>
    <lineage>
        <taxon>Eukaryota</taxon>
        <taxon>Viridiplantae</taxon>
        <taxon>Streptophyta</taxon>
        <taxon>Embryophyta</taxon>
        <taxon>Tracheophyta</taxon>
        <taxon>Spermatophyta</taxon>
        <taxon>Magnoliopsida</taxon>
        <taxon>Liliopsida</taxon>
        <taxon>Poales</taxon>
        <taxon>Poaceae</taxon>
        <taxon>PACMAD clade</taxon>
        <taxon>Arundinoideae</taxon>
        <taxon>Arundineae</taxon>
        <taxon>Arundo</taxon>
    </lineage>
</organism>
<proteinExistence type="predicted"/>
<dbReference type="AlphaFoldDB" id="A0A0A8Y3G8"/>
<evidence type="ECO:0000313" key="1">
    <source>
        <dbReference type="EMBL" id="JAD20846.1"/>
    </source>
</evidence>